<name>A0A9P7JBP0_9AGAM</name>
<reference evidence="1" key="1">
    <citation type="journal article" date="2020" name="New Phytol.">
        <title>Comparative genomics reveals dynamic genome evolution in host specialist ectomycorrhizal fungi.</title>
        <authorList>
            <person name="Lofgren L.A."/>
            <person name="Nguyen N.H."/>
            <person name="Vilgalys R."/>
            <person name="Ruytinx J."/>
            <person name="Liao H.L."/>
            <person name="Branco S."/>
            <person name="Kuo A."/>
            <person name="LaButti K."/>
            <person name="Lipzen A."/>
            <person name="Andreopoulos W."/>
            <person name="Pangilinan J."/>
            <person name="Riley R."/>
            <person name="Hundley H."/>
            <person name="Na H."/>
            <person name="Barry K."/>
            <person name="Grigoriev I.V."/>
            <person name="Stajich J.E."/>
            <person name="Kennedy P.G."/>
        </authorList>
    </citation>
    <scope>NUCLEOTIDE SEQUENCE</scope>
    <source>
        <strain evidence="1">MN1</strain>
    </source>
</reference>
<sequence length="49" mass="5610">KLSQKIEDFLNVTAKCAPSILILKLKFHFLVHLPAYIHRFGPAILFSTE</sequence>
<comment type="caution">
    <text evidence="1">The sequence shown here is derived from an EMBL/GenBank/DDBJ whole genome shotgun (WGS) entry which is preliminary data.</text>
</comment>
<dbReference type="EMBL" id="JABBWG010000024">
    <property type="protein sequence ID" value="KAG1813146.1"/>
    <property type="molecule type" value="Genomic_DNA"/>
</dbReference>
<evidence type="ECO:0000313" key="1">
    <source>
        <dbReference type="EMBL" id="KAG1813146.1"/>
    </source>
</evidence>
<keyword evidence="2" id="KW-1185">Reference proteome</keyword>
<organism evidence="1 2">
    <name type="scientific">Suillus subaureus</name>
    <dbReference type="NCBI Taxonomy" id="48587"/>
    <lineage>
        <taxon>Eukaryota</taxon>
        <taxon>Fungi</taxon>
        <taxon>Dikarya</taxon>
        <taxon>Basidiomycota</taxon>
        <taxon>Agaricomycotina</taxon>
        <taxon>Agaricomycetes</taxon>
        <taxon>Agaricomycetidae</taxon>
        <taxon>Boletales</taxon>
        <taxon>Suillineae</taxon>
        <taxon>Suillaceae</taxon>
        <taxon>Suillus</taxon>
    </lineage>
</organism>
<dbReference type="GeneID" id="64625247"/>
<accession>A0A9P7JBP0</accession>
<gene>
    <name evidence="1" type="ORF">BJ212DRAFT_1275574</name>
</gene>
<dbReference type="Proteomes" id="UP000807769">
    <property type="component" value="Unassembled WGS sequence"/>
</dbReference>
<dbReference type="RefSeq" id="XP_041191020.1">
    <property type="nucleotide sequence ID" value="XM_041331230.1"/>
</dbReference>
<protein>
    <submittedName>
        <fullName evidence="1">Uncharacterized protein</fullName>
    </submittedName>
</protein>
<dbReference type="AlphaFoldDB" id="A0A9P7JBP0"/>
<evidence type="ECO:0000313" key="2">
    <source>
        <dbReference type="Proteomes" id="UP000807769"/>
    </source>
</evidence>
<dbReference type="OrthoDB" id="2506088at2759"/>
<proteinExistence type="predicted"/>
<feature type="non-terminal residue" evidence="1">
    <location>
        <position position="1"/>
    </location>
</feature>